<dbReference type="PROSITE" id="PS51892">
    <property type="entry name" value="SUBTILASE"/>
    <property type="match status" value="1"/>
</dbReference>
<evidence type="ECO:0000256" key="5">
    <source>
        <dbReference type="ARBA" id="ARBA00022692"/>
    </source>
</evidence>
<keyword evidence="4 10" id="KW-0645">Protease</keyword>
<feature type="signal peptide" evidence="12">
    <location>
        <begin position="1"/>
        <end position="30"/>
    </location>
</feature>
<comment type="caution">
    <text evidence="14">The sequence shown here is derived from an EMBL/GenBank/DDBJ whole genome shotgun (WGS) entry which is preliminary data.</text>
</comment>
<dbReference type="GO" id="GO:0006508">
    <property type="term" value="P:proteolysis"/>
    <property type="evidence" value="ECO:0007669"/>
    <property type="project" value="UniProtKB-KW"/>
</dbReference>
<dbReference type="Gene3D" id="3.40.50.200">
    <property type="entry name" value="Peptidase S8/S53 domain"/>
    <property type="match status" value="1"/>
</dbReference>
<keyword evidence="12" id="KW-0732">Signal</keyword>
<feature type="active site" description="Charge relay system" evidence="10">
    <location>
        <position position="69"/>
    </location>
</feature>
<keyword evidence="5 11" id="KW-0812">Transmembrane</keyword>
<dbReference type="GO" id="GO:0008233">
    <property type="term" value="F:peptidase activity"/>
    <property type="evidence" value="ECO:0007669"/>
    <property type="project" value="UniProtKB-KW"/>
</dbReference>
<comment type="subcellular location">
    <subcellularLocation>
        <location evidence="1">Cell membrane</location>
        <topology evidence="1">Single-pass membrane protein</topology>
    </subcellularLocation>
</comment>
<keyword evidence="6 10" id="KW-0378">Hydrolase</keyword>
<keyword evidence="7 10" id="KW-0720">Serine protease</keyword>
<proteinExistence type="inferred from homology"/>
<dbReference type="PANTHER" id="PTHR43806">
    <property type="entry name" value="PEPTIDASE S8"/>
    <property type="match status" value="1"/>
</dbReference>
<gene>
    <name evidence="14" type="primary">mycP_7</name>
    <name evidence="14" type="ORF">GCM10009716_48490</name>
</gene>
<dbReference type="NCBIfam" id="TIGR03921">
    <property type="entry name" value="T7SS_mycosin"/>
    <property type="match status" value="1"/>
</dbReference>
<evidence type="ECO:0000313" key="15">
    <source>
        <dbReference type="Proteomes" id="UP001501303"/>
    </source>
</evidence>
<organism evidence="14 15">
    <name type="scientific">Streptomyces sodiiphilus</name>
    <dbReference type="NCBI Taxonomy" id="226217"/>
    <lineage>
        <taxon>Bacteria</taxon>
        <taxon>Bacillati</taxon>
        <taxon>Actinomycetota</taxon>
        <taxon>Actinomycetes</taxon>
        <taxon>Kitasatosporales</taxon>
        <taxon>Streptomycetaceae</taxon>
        <taxon>Streptomyces</taxon>
    </lineage>
</organism>
<evidence type="ECO:0000256" key="6">
    <source>
        <dbReference type="ARBA" id="ARBA00022801"/>
    </source>
</evidence>
<evidence type="ECO:0000256" key="2">
    <source>
        <dbReference type="ARBA" id="ARBA00011073"/>
    </source>
</evidence>
<accession>A0ABN2PXC1</accession>
<dbReference type="SUPFAM" id="SSF52743">
    <property type="entry name" value="Subtilisin-like"/>
    <property type="match status" value="1"/>
</dbReference>
<dbReference type="EMBL" id="BAAAMJ010000087">
    <property type="protein sequence ID" value="GAA1935767.1"/>
    <property type="molecule type" value="Genomic_DNA"/>
</dbReference>
<evidence type="ECO:0000313" key="14">
    <source>
        <dbReference type="EMBL" id="GAA1935767.1"/>
    </source>
</evidence>
<dbReference type="InterPro" id="IPR023827">
    <property type="entry name" value="Peptidase_S8_Asp-AS"/>
</dbReference>
<keyword evidence="15" id="KW-1185">Reference proteome</keyword>
<reference evidence="14 15" key="1">
    <citation type="journal article" date="2019" name="Int. J. Syst. Evol. Microbiol.">
        <title>The Global Catalogue of Microorganisms (GCM) 10K type strain sequencing project: providing services to taxonomists for standard genome sequencing and annotation.</title>
        <authorList>
            <consortium name="The Broad Institute Genomics Platform"/>
            <consortium name="The Broad Institute Genome Sequencing Center for Infectious Disease"/>
            <person name="Wu L."/>
            <person name="Ma J."/>
        </authorList>
    </citation>
    <scope>NUCLEOTIDE SEQUENCE [LARGE SCALE GENOMIC DNA]</scope>
    <source>
        <strain evidence="14 15">JCM 13581</strain>
    </source>
</reference>
<protein>
    <submittedName>
        <fullName evidence="14">Type VII secretion-associated serine protease mycosin</fullName>
    </submittedName>
</protein>
<dbReference type="InterPro" id="IPR000209">
    <property type="entry name" value="Peptidase_S8/S53_dom"/>
</dbReference>
<dbReference type="PANTHER" id="PTHR43806:SF11">
    <property type="entry name" value="CEREVISIN-RELATED"/>
    <property type="match status" value="1"/>
</dbReference>
<feature type="domain" description="Peptidase S8/S53" evidence="13">
    <location>
        <begin position="60"/>
        <end position="323"/>
    </location>
</feature>
<feature type="active site" description="Charge relay system" evidence="10">
    <location>
        <position position="275"/>
    </location>
</feature>
<evidence type="ECO:0000256" key="4">
    <source>
        <dbReference type="ARBA" id="ARBA00022670"/>
    </source>
</evidence>
<dbReference type="PRINTS" id="PR00723">
    <property type="entry name" value="SUBTILISIN"/>
</dbReference>
<dbReference type="InterPro" id="IPR036852">
    <property type="entry name" value="Peptidase_S8/S53_dom_sf"/>
</dbReference>
<evidence type="ECO:0000256" key="3">
    <source>
        <dbReference type="ARBA" id="ARBA00022475"/>
    </source>
</evidence>
<comment type="similarity">
    <text evidence="2 10">Belongs to the peptidase S8 family.</text>
</comment>
<feature type="transmembrane region" description="Helical" evidence="11">
    <location>
        <begin position="372"/>
        <end position="392"/>
    </location>
</feature>
<dbReference type="RefSeq" id="WP_344266809.1">
    <property type="nucleotide sequence ID" value="NZ_BAAAMJ010000087.1"/>
</dbReference>
<evidence type="ECO:0000256" key="11">
    <source>
        <dbReference type="SAM" id="Phobius"/>
    </source>
</evidence>
<dbReference type="PROSITE" id="PS00136">
    <property type="entry name" value="SUBTILASE_ASP"/>
    <property type="match status" value="1"/>
</dbReference>
<keyword evidence="3" id="KW-1003">Cell membrane</keyword>
<feature type="active site" description="Charge relay system" evidence="10">
    <location>
        <position position="104"/>
    </location>
</feature>
<dbReference type="Proteomes" id="UP001501303">
    <property type="component" value="Unassembled WGS sequence"/>
</dbReference>
<evidence type="ECO:0000259" key="13">
    <source>
        <dbReference type="Pfam" id="PF00082"/>
    </source>
</evidence>
<name>A0ABN2PXC1_9ACTN</name>
<keyword evidence="9 11" id="KW-0472">Membrane</keyword>
<evidence type="ECO:0000256" key="9">
    <source>
        <dbReference type="ARBA" id="ARBA00023136"/>
    </source>
</evidence>
<keyword evidence="8 11" id="KW-1133">Transmembrane helix</keyword>
<dbReference type="InterPro" id="IPR015500">
    <property type="entry name" value="Peptidase_S8_subtilisin-rel"/>
</dbReference>
<evidence type="ECO:0000256" key="8">
    <source>
        <dbReference type="ARBA" id="ARBA00022989"/>
    </source>
</evidence>
<evidence type="ECO:0000256" key="12">
    <source>
        <dbReference type="SAM" id="SignalP"/>
    </source>
</evidence>
<dbReference type="InterPro" id="IPR050131">
    <property type="entry name" value="Peptidase_S8_subtilisin-like"/>
</dbReference>
<sequence length="400" mass="40509">MTPGRARTVPARLFAALLASLVCLAVSATAAPARADSIREQQRWALDAVNAPEAWRTTKGAGIVVAVLDTGVDPDHPDLAGAVLEGKDFVGMGAEPGDPAWAGHGTAMAGIIAGRGHGPGRANGVLGVAPEAAVLPVRVLLEDDDPQRDAARGRRGNALAEGIRWAADQGADVINLSLGDDSDSAHPDPREDAAVRYALGKGAVVVASAGNGGEKGDPVSYPAGYPGVIAVTAVDRGGARAPFSTQRWYATVSAPGKDVIVADPDGRYYAGWGTSAAAAFVSGSVALLRAAHPGLTPAEVKRLIMETARNPPEGGRNDALGAGLVDPAAAIAAAAAQDSAGSSGPGIVPFVREHFGPGPRPEPEPSRPTERLAPAAGALGVMFLGAAALLFLRVRPRTLP</sequence>
<dbReference type="InterPro" id="IPR023834">
    <property type="entry name" value="T7SS_pept_S8A_mycosin"/>
</dbReference>
<evidence type="ECO:0000256" key="1">
    <source>
        <dbReference type="ARBA" id="ARBA00004162"/>
    </source>
</evidence>
<feature type="chain" id="PRO_5046765490" evidence="12">
    <location>
        <begin position="31"/>
        <end position="400"/>
    </location>
</feature>
<evidence type="ECO:0000256" key="10">
    <source>
        <dbReference type="PROSITE-ProRule" id="PRU01240"/>
    </source>
</evidence>
<evidence type="ECO:0000256" key="7">
    <source>
        <dbReference type="ARBA" id="ARBA00022825"/>
    </source>
</evidence>
<dbReference type="Pfam" id="PF00082">
    <property type="entry name" value="Peptidase_S8"/>
    <property type="match status" value="1"/>
</dbReference>